<feature type="domain" description="AAA+ ATPase" evidence="1">
    <location>
        <begin position="22"/>
        <end position="348"/>
    </location>
</feature>
<dbReference type="EMBL" id="SNZA01000003">
    <property type="protein sequence ID" value="TDR13002.1"/>
    <property type="molecule type" value="Genomic_DNA"/>
</dbReference>
<dbReference type="PANTHER" id="PTHR43581">
    <property type="entry name" value="ATP/GTP PHOSPHATASE"/>
    <property type="match status" value="1"/>
</dbReference>
<dbReference type="GO" id="GO:0005524">
    <property type="term" value="F:ATP binding"/>
    <property type="evidence" value="ECO:0007669"/>
    <property type="project" value="UniProtKB-KW"/>
</dbReference>
<dbReference type="OrthoDB" id="9815944at2"/>
<dbReference type="InterPro" id="IPR003959">
    <property type="entry name" value="ATPase_AAA_core"/>
</dbReference>
<proteinExistence type="predicted"/>
<name>A0A4R6X295_9GAMM</name>
<dbReference type="Proteomes" id="UP000295729">
    <property type="component" value="Unassembled WGS sequence"/>
</dbReference>
<keyword evidence="2" id="KW-0067">ATP-binding</keyword>
<dbReference type="InterPro" id="IPR027417">
    <property type="entry name" value="P-loop_NTPase"/>
</dbReference>
<comment type="caution">
    <text evidence="2">The sequence shown here is derived from an EMBL/GenBank/DDBJ whole genome shotgun (WGS) entry which is preliminary data.</text>
</comment>
<dbReference type="Gene3D" id="3.40.50.300">
    <property type="entry name" value="P-loop containing nucleotide triphosphate hydrolases"/>
    <property type="match status" value="1"/>
</dbReference>
<accession>A0A4R6X295</accession>
<dbReference type="AlphaFoldDB" id="A0A4R6X295"/>
<dbReference type="SMART" id="SM00382">
    <property type="entry name" value="AAA"/>
    <property type="match status" value="1"/>
</dbReference>
<organism evidence="2 3">
    <name type="scientific">Marinomonas communis</name>
    <dbReference type="NCBI Taxonomy" id="28254"/>
    <lineage>
        <taxon>Bacteria</taxon>
        <taxon>Pseudomonadati</taxon>
        <taxon>Pseudomonadota</taxon>
        <taxon>Gammaproteobacteria</taxon>
        <taxon>Oceanospirillales</taxon>
        <taxon>Oceanospirillaceae</taxon>
        <taxon>Marinomonas</taxon>
    </lineage>
</organism>
<dbReference type="InterPro" id="IPR003593">
    <property type="entry name" value="AAA+_ATPase"/>
</dbReference>
<gene>
    <name evidence="2" type="ORF">C8D85_1875</name>
</gene>
<sequence length="412" mass="46226">MYIKKICLSEWQQFQEVDIEFHDRVTILTGGNGSGKTTILNILAKHCGWNSVSLATPRTESSTGIVKYFFRFFSGKDIGSNNSIGGITYSNNVNSPLVANNGNSAQYHVQIQKLQNIHSFYIPSHRPIFKYQQVGSIPTTKKNKQSAFQEVSQNNIQRYQGNGGQSSSFFMKNTLIGWVIQGYGVHNANKAIMPSDDEQIQNFEGFQKVLRKILPSSIGFEEIEIRNMEVVFVCNGGNDEFVLETASGGISALIDIAWQIYMFSTKEKSDFTVIIDEIENHLHPIMQRKVLPDLVNAFPNARFIVSTHSPLVVGSVKDSAVYALKHNSAGKVDSHRLDLHHQAKNAIEVLDEILGVSFTMPIWVEDKLNSINKKYESSSADPRVFTLMRQDLAEIGLEKLLPQAIEKFMEGK</sequence>
<dbReference type="Pfam" id="PF13304">
    <property type="entry name" value="AAA_21"/>
    <property type="match status" value="1"/>
</dbReference>
<evidence type="ECO:0000313" key="3">
    <source>
        <dbReference type="Proteomes" id="UP000295729"/>
    </source>
</evidence>
<dbReference type="SUPFAM" id="SSF52540">
    <property type="entry name" value="P-loop containing nucleoside triphosphate hydrolases"/>
    <property type="match status" value="1"/>
</dbReference>
<dbReference type="PANTHER" id="PTHR43581:SF4">
    <property type="entry name" value="ATP_GTP PHOSPHATASE"/>
    <property type="match status" value="1"/>
</dbReference>
<keyword evidence="2" id="KW-0547">Nucleotide-binding</keyword>
<evidence type="ECO:0000313" key="2">
    <source>
        <dbReference type="EMBL" id="TDR13002.1"/>
    </source>
</evidence>
<dbReference type="GO" id="GO:0016887">
    <property type="term" value="F:ATP hydrolysis activity"/>
    <property type="evidence" value="ECO:0007669"/>
    <property type="project" value="InterPro"/>
</dbReference>
<keyword evidence="3" id="KW-1185">Reference proteome</keyword>
<protein>
    <submittedName>
        <fullName evidence="2">Putative ATP-binding protein involved in virulence</fullName>
    </submittedName>
</protein>
<reference evidence="2 3" key="1">
    <citation type="submission" date="2019-03" db="EMBL/GenBank/DDBJ databases">
        <title>Genomic Encyclopedia of Type Strains, Phase IV (KMG-IV): sequencing the most valuable type-strain genomes for metagenomic binning, comparative biology and taxonomic classification.</title>
        <authorList>
            <person name="Goeker M."/>
        </authorList>
    </citation>
    <scope>NUCLEOTIDE SEQUENCE [LARGE SCALE GENOMIC DNA]</scope>
    <source>
        <strain evidence="2 3">DSM 5604</strain>
    </source>
</reference>
<evidence type="ECO:0000259" key="1">
    <source>
        <dbReference type="SMART" id="SM00382"/>
    </source>
</evidence>
<dbReference type="InterPro" id="IPR051396">
    <property type="entry name" value="Bact_Antivir_Def_Nuclease"/>
</dbReference>